<accession>A0A8D9FQQ1</accession>
<reference evidence="1" key="1">
    <citation type="submission" date="2021-06" db="EMBL/GenBank/DDBJ databases">
        <authorList>
            <person name="Gannon L."/>
            <person name="Redgwell R T."/>
            <person name="Michniewski S."/>
            <person name="Harrison D C."/>
            <person name="Millard A."/>
        </authorList>
    </citation>
    <scope>NUCLEOTIDE SEQUENCE</scope>
</reference>
<evidence type="ECO:0000313" key="1">
    <source>
        <dbReference type="EMBL" id="CAG7581761.1"/>
    </source>
</evidence>
<name>A0A8D9FQQ1_9VIRU</name>
<dbReference type="EMBL" id="OU342829">
    <property type="protein sequence ID" value="CAG7581761.1"/>
    <property type="molecule type" value="Genomic_DNA"/>
</dbReference>
<protein>
    <submittedName>
        <fullName evidence="1">Uncharacterized protein</fullName>
    </submittedName>
</protein>
<sequence>MLLKNKLKTVKPTDTILGLIKQFNELIQYPVSIEKKPIEYSKSTGDPIKYKDVERFTNSLLFGFSVNESLSVKDDETKRKLIKEINSKIDQVFKYGQRFYRFSYSNDDGYILMYLSEVEVIEFEDY</sequence>
<gene>
    <name evidence="1" type="ORF">SLAVMIC_01017</name>
</gene>
<organism evidence="1">
    <name type="scientific">uncultured marine phage</name>
    <dbReference type="NCBI Taxonomy" id="707152"/>
    <lineage>
        <taxon>Viruses</taxon>
        <taxon>environmental samples</taxon>
    </lineage>
</organism>
<proteinExistence type="predicted"/>